<dbReference type="GO" id="GO:0016757">
    <property type="term" value="F:glycosyltransferase activity"/>
    <property type="evidence" value="ECO:0007669"/>
    <property type="project" value="TreeGrafter"/>
</dbReference>
<dbReference type="AlphaFoldDB" id="A0A6S6YS97"/>
<keyword evidence="1" id="KW-0808">Transferase</keyword>
<accession>A0A6S6YS97</accession>
<dbReference type="RefSeq" id="WP_145769318.1">
    <property type="nucleotide sequence ID" value="NZ_LR778301.1"/>
</dbReference>
<dbReference type="PANTHER" id="PTHR21015:SF22">
    <property type="entry name" value="GLYCOSYLTRANSFERASE"/>
    <property type="match status" value="1"/>
</dbReference>
<dbReference type="OrthoDB" id="271062at2"/>
<dbReference type="EMBL" id="LR778301">
    <property type="protein sequence ID" value="CAB1370572.1"/>
    <property type="molecule type" value="Genomic_DNA"/>
</dbReference>
<sequence>MSRRQPARTPRNTGSAKGAKLFYAWEFGAGLGHIGPFLPLARALRERGHQVHWAITQTGPGAQVLDTEGFTWLQAPNLPERVRPGPPLSYADILLRYGYGNQNDLLGLVVAWRELMRLTGTQLVLADHAPTAVLAARSLGLPVMLFSNGFTVPPRLHPLPALRPWQPVPEEQLLALEKEALDTVNAIQAHFDQPSFSALWQIFDVAEEALLTYPELDHYECRGDAYYWGCLPNAAIGVPPPWPPQTGPRLFAYLRPEMPHAEAVLSALHSLGLPTVIYFPGLSTAARQRFDAPHLAFADSPVDLHRAAAEADVAITYSSLATATGFLLAGKPLLLLPFHLEQFLLARRIADLGAALLVNPEQTVGDLGPAILTLLNEPGHAAQARAFATRYAAFSQEQVAHNLVRRIESLVTGSPAHEQ</sequence>
<dbReference type="KEGG" id="doe:DENOEST_3418"/>
<proteinExistence type="predicted"/>
<protein>
    <submittedName>
        <fullName evidence="1">Glycosyl transferase</fullName>
    </submittedName>
</protein>
<organism evidence="1 2">
    <name type="scientific">Denitratisoma oestradiolicum</name>
    <dbReference type="NCBI Taxonomy" id="311182"/>
    <lineage>
        <taxon>Bacteria</taxon>
        <taxon>Pseudomonadati</taxon>
        <taxon>Pseudomonadota</taxon>
        <taxon>Betaproteobacteria</taxon>
        <taxon>Nitrosomonadales</taxon>
        <taxon>Sterolibacteriaceae</taxon>
        <taxon>Denitratisoma</taxon>
    </lineage>
</organism>
<dbReference type="SUPFAM" id="SSF53756">
    <property type="entry name" value="UDP-Glycosyltransferase/glycogen phosphorylase"/>
    <property type="match status" value="1"/>
</dbReference>
<gene>
    <name evidence="1" type="ORF">DENOEST_3418</name>
</gene>
<dbReference type="Gene3D" id="3.40.50.2000">
    <property type="entry name" value="Glycogen Phosphorylase B"/>
    <property type="match status" value="2"/>
</dbReference>
<reference evidence="1 2" key="1">
    <citation type="submission" date="2020-03" db="EMBL/GenBank/DDBJ databases">
        <authorList>
            <consortium name="Genoscope - CEA"/>
            <person name="William W."/>
        </authorList>
    </citation>
    <scope>NUCLEOTIDE SEQUENCE [LARGE SCALE GENOMIC DNA]</scope>
    <source>
        <strain evidence="2">DSM 16959</strain>
    </source>
</reference>
<dbReference type="PANTHER" id="PTHR21015">
    <property type="entry name" value="UDP-N-ACETYLGLUCOSAMINE--N-ACETYLMURAMYL-(PENTAPEPTIDE) PYROPHOSPHORYL-UNDECAPRENOL N-ACETYLGLUCOSAMINE TRANSFERASE 1"/>
    <property type="match status" value="1"/>
</dbReference>
<evidence type="ECO:0000313" key="1">
    <source>
        <dbReference type="EMBL" id="CAB1370572.1"/>
    </source>
</evidence>
<evidence type="ECO:0000313" key="2">
    <source>
        <dbReference type="Proteomes" id="UP000515733"/>
    </source>
</evidence>
<keyword evidence="2" id="KW-1185">Reference proteome</keyword>
<name>A0A6S6YS97_9PROT</name>
<dbReference type="Proteomes" id="UP000515733">
    <property type="component" value="Chromosome"/>
</dbReference>